<dbReference type="GO" id="GO:0004788">
    <property type="term" value="F:thiamine diphosphokinase activity"/>
    <property type="evidence" value="ECO:0007669"/>
    <property type="project" value="InterPro"/>
</dbReference>
<reference evidence="5" key="1">
    <citation type="submission" date="2023-06" db="EMBL/GenBank/DDBJ databases">
        <authorList>
            <person name="Delattre M."/>
        </authorList>
    </citation>
    <scope>NUCLEOTIDE SEQUENCE</scope>
    <source>
        <strain evidence="5">AF72</strain>
    </source>
</reference>
<evidence type="ECO:0000313" key="6">
    <source>
        <dbReference type="Proteomes" id="UP001177023"/>
    </source>
</evidence>
<gene>
    <name evidence="5" type="ORF">MSPICULIGERA_LOCUS19239</name>
</gene>
<evidence type="ECO:0000256" key="1">
    <source>
        <dbReference type="ARBA" id="ARBA00022679"/>
    </source>
</evidence>
<dbReference type="Gene3D" id="3.40.50.10240">
    <property type="entry name" value="Thiamin pyrophosphokinase, catalytic domain"/>
    <property type="match status" value="1"/>
</dbReference>
<dbReference type="InterPro" id="IPR036759">
    <property type="entry name" value="TPK_catalytic_sf"/>
</dbReference>
<dbReference type="GO" id="GO:0009229">
    <property type="term" value="P:thiamine diphosphate biosynthetic process"/>
    <property type="evidence" value="ECO:0007669"/>
    <property type="project" value="InterPro"/>
</dbReference>
<evidence type="ECO:0000256" key="3">
    <source>
        <dbReference type="ARBA" id="ARBA00022777"/>
    </source>
</evidence>
<dbReference type="AlphaFoldDB" id="A0AA36D561"/>
<dbReference type="GO" id="GO:0016301">
    <property type="term" value="F:kinase activity"/>
    <property type="evidence" value="ECO:0007669"/>
    <property type="project" value="UniProtKB-KW"/>
</dbReference>
<keyword evidence="3" id="KW-0418">Kinase</keyword>
<evidence type="ECO:0000256" key="2">
    <source>
        <dbReference type="ARBA" id="ARBA00022741"/>
    </source>
</evidence>
<evidence type="ECO:0000313" key="5">
    <source>
        <dbReference type="EMBL" id="CAJ0581070.1"/>
    </source>
</evidence>
<dbReference type="GO" id="GO:0005524">
    <property type="term" value="F:ATP binding"/>
    <property type="evidence" value="ECO:0007669"/>
    <property type="project" value="UniProtKB-KW"/>
</dbReference>
<dbReference type="Proteomes" id="UP001177023">
    <property type="component" value="Unassembled WGS sequence"/>
</dbReference>
<proteinExistence type="predicted"/>
<name>A0AA36D561_9BILA</name>
<evidence type="ECO:0000256" key="4">
    <source>
        <dbReference type="ARBA" id="ARBA00022840"/>
    </source>
</evidence>
<sequence length="255" mass="29752">MHEPLKFLYQHGKLDWHICLLGALKHNDVVKYIWENSARRYCTDESAINVVKAVVAKKLAPYPEAVIMKDEHREEHPTGFEKVEDVVPSFFYMNRRDVLEIIRAFEGMQKEEERKPSMYLAVGVYSHCWFLEYCQWAVQATISDGVMRCLMDGQTMIFVLPSGNHEFDLGEEWRYTLTRAIRLVVVNEEHADITTSGLTRDLLDVRARRNSMAYVCNLLKGRYLRIQTSAPVAFCVDLKSKLLMKKTYLTDEKLY</sequence>
<feature type="non-terminal residue" evidence="5">
    <location>
        <position position="1"/>
    </location>
</feature>
<keyword evidence="2" id="KW-0547">Nucleotide-binding</keyword>
<accession>A0AA36D561</accession>
<dbReference type="InterPro" id="IPR036371">
    <property type="entry name" value="TPK_B1-bd_sf"/>
</dbReference>
<protein>
    <submittedName>
        <fullName evidence="5">Uncharacterized protein</fullName>
    </submittedName>
</protein>
<keyword evidence="6" id="KW-1185">Reference proteome</keyword>
<organism evidence="5 6">
    <name type="scientific">Mesorhabditis spiculigera</name>
    <dbReference type="NCBI Taxonomy" id="96644"/>
    <lineage>
        <taxon>Eukaryota</taxon>
        <taxon>Metazoa</taxon>
        <taxon>Ecdysozoa</taxon>
        <taxon>Nematoda</taxon>
        <taxon>Chromadorea</taxon>
        <taxon>Rhabditida</taxon>
        <taxon>Rhabditina</taxon>
        <taxon>Rhabditomorpha</taxon>
        <taxon>Rhabditoidea</taxon>
        <taxon>Rhabditidae</taxon>
        <taxon>Mesorhabditinae</taxon>
        <taxon>Mesorhabditis</taxon>
    </lineage>
</organism>
<keyword evidence="4" id="KW-0067">ATP-binding</keyword>
<dbReference type="EMBL" id="CATQJA010002662">
    <property type="protein sequence ID" value="CAJ0581070.1"/>
    <property type="molecule type" value="Genomic_DNA"/>
</dbReference>
<comment type="caution">
    <text evidence="5">The sequence shown here is derived from an EMBL/GenBank/DDBJ whole genome shotgun (WGS) entry which is preliminary data.</text>
</comment>
<dbReference type="SUPFAM" id="SSF63862">
    <property type="entry name" value="Thiamin pyrophosphokinase, substrate-binding domain"/>
    <property type="match status" value="1"/>
</dbReference>
<keyword evidence="1" id="KW-0808">Transferase</keyword>